<dbReference type="PANTHER" id="PTHR11601:SF50">
    <property type="entry name" value="CYSTEINE DESULFURASE ISCS 2-RELATED"/>
    <property type="match status" value="1"/>
</dbReference>
<keyword evidence="5" id="KW-0408">Iron</keyword>
<dbReference type="SUPFAM" id="SSF53383">
    <property type="entry name" value="PLP-dependent transferases"/>
    <property type="match status" value="1"/>
</dbReference>
<comment type="cofactor">
    <cofactor evidence="1 7">
        <name>pyridoxal 5'-phosphate</name>
        <dbReference type="ChEBI" id="CHEBI:597326"/>
    </cofactor>
</comment>
<reference evidence="9 10" key="1">
    <citation type="journal article" date="2012" name="PLoS ONE">
        <title>The purine-utilizing bacterium Clostridium acidurici 9a: a genome-guided metabolic reconsideration.</title>
        <authorList>
            <person name="Hartwich K."/>
            <person name="Poehlein A."/>
            <person name="Daniel R."/>
        </authorList>
    </citation>
    <scope>NUCLEOTIDE SEQUENCE [LARGE SCALE GENOMIC DNA]</scope>
    <source>
        <strain evidence="10">ATCC 7906 / DSM 604 / BCRC 14475 / CIP 104303 / KCTC 5404 / NCIMB 10678 / 9a</strain>
    </source>
</reference>
<name>K0AXQ8_GOTA9</name>
<dbReference type="PANTHER" id="PTHR11601">
    <property type="entry name" value="CYSTEINE DESULFURYLASE FAMILY MEMBER"/>
    <property type="match status" value="1"/>
</dbReference>
<dbReference type="EC" id="2.8.1.7" evidence="9"/>
<accession>K0AXQ8</accession>
<keyword evidence="3" id="KW-0479">Metal-binding</keyword>
<dbReference type="FunFam" id="3.40.640.10:FF:000084">
    <property type="entry name" value="IscS-like cysteine desulfurase"/>
    <property type="match status" value="1"/>
</dbReference>
<comment type="similarity">
    <text evidence="2">Belongs to the class-V pyridoxal-phosphate-dependent aminotransferase family. NifS/IscS subfamily.</text>
</comment>
<dbReference type="PIRSF" id="PIRSF005572">
    <property type="entry name" value="NifS"/>
    <property type="match status" value="1"/>
</dbReference>
<evidence type="ECO:0000256" key="1">
    <source>
        <dbReference type="ARBA" id="ARBA00001933"/>
    </source>
</evidence>
<dbReference type="PATRIC" id="fig|1128398.3.peg.942"/>
<dbReference type="AlphaFoldDB" id="K0AXQ8"/>
<evidence type="ECO:0000259" key="8">
    <source>
        <dbReference type="Pfam" id="PF00266"/>
    </source>
</evidence>
<dbReference type="InterPro" id="IPR016454">
    <property type="entry name" value="Cysteine_dSase"/>
</dbReference>
<evidence type="ECO:0000256" key="7">
    <source>
        <dbReference type="RuleBase" id="RU004504"/>
    </source>
</evidence>
<evidence type="ECO:0000256" key="2">
    <source>
        <dbReference type="ARBA" id="ARBA00006490"/>
    </source>
</evidence>
<dbReference type="STRING" id="1128398.Curi_c09430"/>
<dbReference type="EMBL" id="CP003326">
    <property type="protein sequence ID" value="AFS77959.1"/>
    <property type="molecule type" value="Genomic_DNA"/>
</dbReference>
<evidence type="ECO:0000256" key="5">
    <source>
        <dbReference type="ARBA" id="ARBA00023004"/>
    </source>
</evidence>
<organism evidence="9 10">
    <name type="scientific">Gottschalkia acidurici (strain ATCC 7906 / DSM 604 / BCRC 14475 / CIP 104303 / KCTC 5404 / NCIMB 10678 / 9a)</name>
    <name type="common">Clostridium acidurici</name>
    <dbReference type="NCBI Taxonomy" id="1128398"/>
    <lineage>
        <taxon>Bacteria</taxon>
        <taxon>Bacillati</taxon>
        <taxon>Bacillota</taxon>
        <taxon>Tissierellia</taxon>
        <taxon>Tissierellales</taxon>
        <taxon>Gottschalkiaceae</taxon>
        <taxon>Gottschalkia</taxon>
    </lineage>
</organism>
<dbReference type="Pfam" id="PF00266">
    <property type="entry name" value="Aminotran_5"/>
    <property type="match status" value="1"/>
</dbReference>
<dbReference type="NCBIfam" id="NF002806">
    <property type="entry name" value="PRK02948.1"/>
    <property type="match status" value="1"/>
</dbReference>
<dbReference type="HOGENOM" id="CLU_003433_0_0_9"/>
<dbReference type="KEGG" id="cad:Curi_c09430"/>
<evidence type="ECO:0000256" key="6">
    <source>
        <dbReference type="ARBA" id="ARBA00023014"/>
    </source>
</evidence>
<gene>
    <name evidence="9" type="primary">iscS1</name>
    <name evidence="9" type="ordered locus">Curi_c09430</name>
</gene>
<dbReference type="RefSeq" id="WP_014967096.1">
    <property type="nucleotide sequence ID" value="NC_018664.1"/>
</dbReference>
<keyword evidence="6" id="KW-0411">Iron-sulfur</keyword>
<keyword evidence="9" id="KW-0808">Transferase</keyword>
<dbReference type="Proteomes" id="UP000006094">
    <property type="component" value="Chromosome"/>
</dbReference>
<keyword evidence="10" id="KW-1185">Reference proteome</keyword>
<keyword evidence="4" id="KW-0663">Pyridoxal phosphate</keyword>
<evidence type="ECO:0000313" key="9">
    <source>
        <dbReference type="EMBL" id="AFS77959.1"/>
    </source>
</evidence>
<dbReference type="InterPro" id="IPR015421">
    <property type="entry name" value="PyrdxlP-dep_Trfase_major"/>
</dbReference>
<dbReference type="OrthoDB" id="9808002at2"/>
<dbReference type="eggNOG" id="COG1104">
    <property type="taxonomic scope" value="Bacteria"/>
</dbReference>
<dbReference type="GO" id="GO:0046872">
    <property type="term" value="F:metal ion binding"/>
    <property type="evidence" value="ECO:0007669"/>
    <property type="project" value="UniProtKB-KW"/>
</dbReference>
<evidence type="ECO:0000313" key="10">
    <source>
        <dbReference type="Proteomes" id="UP000006094"/>
    </source>
</evidence>
<evidence type="ECO:0000256" key="3">
    <source>
        <dbReference type="ARBA" id="ARBA00022723"/>
    </source>
</evidence>
<dbReference type="InterPro" id="IPR015424">
    <property type="entry name" value="PyrdxlP-dep_Trfase"/>
</dbReference>
<dbReference type="GO" id="GO:0051536">
    <property type="term" value="F:iron-sulfur cluster binding"/>
    <property type="evidence" value="ECO:0007669"/>
    <property type="project" value="UniProtKB-KW"/>
</dbReference>
<proteinExistence type="inferred from homology"/>
<dbReference type="PROSITE" id="PS00595">
    <property type="entry name" value="AA_TRANSFER_CLASS_5"/>
    <property type="match status" value="1"/>
</dbReference>
<dbReference type="Gene3D" id="3.90.1150.10">
    <property type="entry name" value="Aspartate Aminotransferase, domain 1"/>
    <property type="match status" value="1"/>
</dbReference>
<dbReference type="Gene3D" id="3.40.640.10">
    <property type="entry name" value="Type I PLP-dependent aspartate aminotransferase-like (Major domain)"/>
    <property type="match status" value="1"/>
</dbReference>
<dbReference type="GO" id="GO:0031071">
    <property type="term" value="F:cysteine desulfurase activity"/>
    <property type="evidence" value="ECO:0007669"/>
    <property type="project" value="UniProtKB-EC"/>
</dbReference>
<dbReference type="InterPro" id="IPR015422">
    <property type="entry name" value="PyrdxlP-dep_Trfase_small"/>
</dbReference>
<dbReference type="Gene3D" id="1.10.260.50">
    <property type="match status" value="1"/>
</dbReference>
<sequence>MKVYLDNSATTKPRDEVINEMILMLKDEYGNPSSLHRMGLEVEKKIEASRKIIADFLKVRKEEITFTSGGTESNNIAIQSIVNKFSRNGKHIITTKIEHPSVLNVFKHYQEKGYDVTYLDVDENGVLNLEQLEESITNKTILLSVMSVNNEIGTIQPIEKIRNIINSKNKNVKLHVDGVQAFGKIDIDINKLGIDAFTFSGHKVHGPKGIGGIFIKKGLNLESIAFGGEQEKGLRSGTENVPGIIGLGKAVEILEKNFKQEKEKILELKNYFYEKVKGNIENIKINSFLDDLGTPHIINISFIGVRGEVLIHYLEDSGIYVSTSSACSSKGKGKSHVLVAIGLSNKEIDGAVRFSFSYNNTFEELDYVVEKLKYAVEDIRKITMR</sequence>
<feature type="domain" description="Aminotransferase class V" evidence="8">
    <location>
        <begin position="3"/>
        <end position="368"/>
    </location>
</feature>
<evidence type="ECO:0000256" key="4">
    <source>
        <dbReference type="ARBA" id="ARBA00022898"/>
    </source>
</evidence>
<dbReference type="InterPro" id="IPR020578">
    <property type="entry name" value="Aminotrans_V_PyrdxlP_BS"/>
</dbReference>
<protein>
    <submittedName>
        <fullName evidence="9">Cysteine desulfurase IscS</fullName>
        <ecNumber evidence="9">2.8.1.7</ecNumber>
    </submittedName>
</protein>
<dbReference type="InterPro" id="IPR000192">
    <property type="entry name" value="Aminotrans_V_dom"/>
</dbReference>